<reference evidence="3 4" key="1">
    <citation type="submission" date="2023-08" db="EMBL/GenBank/DDBJ databases">
        <title>Black Yeasts Isolated from many extreme environments.</title>
        <authorList>
            <person name="Coleine C."/>
            <person name="Stajich J.E."/>
            <person name="Selbmann L."/>
        </authorList>
    </citation>
    <scope>NUCLEOTIDE SEQUENCE [LARGE SCALE GENOMIC DNA]</scope>
    <source>
        <strain evidence="3 4">CCFEE 6328</strain>
    </source>
</reference>
<feature type="compositionally biased region" description="Basic and acidic residues" evidence="1">
    <location>
        <begin position="144"/>
        <end position="158"/>
    </location>
</feature>
<comment type="caution">
    <text evidence="3">The sequence shown here is derived from an EMBL/GenBank/DDBJ whole genome shotgun (WGS) entry which is preliminary data.</text>
</comment>
<feature type="region of interest" description="Disordered" evidence="1">
    <location>
        <begin position="40"/>
        <end position="71"/>
    </location>
</feature>
<name>A0ABR0J704_9EURO</name>
<evidence type="ECO:0000259" key="2">
    <source>
        <dbReference type="Pfam" id="PF10469"/>
    </source>
</evidence>
<accession>A0ABR0J704</accession>
<dbReference type="Gene3D" id="3.90.1140.10">
    <property type="entry name" value="Cyclic phosphodiesterase"/>
    <property type="match status" value="2"/>
</dbReference>
<feature type="compositionally biased region" description="Basic and acidic residues" evidence="1">
    <location>
        <begin position="109"/>
        <end position="119"/>
    </location>
</feature>
<feature type="domain" description="A-kinase anchor protein 7-like phosphoesterase" evidence="2">
    <location>
        <begin position="10"/>
        <end position="309"/>
    </location>
</feature>
<evidence type="ECO:0000313" key="3">
    <source>
        <dbReference type="EMBL" id="KAK5058049.1"/>
    </source>
</evidence>
<feature type="region of interest" description="Disordered" evidence="1">
    <location>
        <begin position="109"/>
        <end position="205"/>
    </location>
</feature>
<feature type="compositionally biased region" description="Basic and acidic residues" evidence="1">
    <location>
        <begin position="127"/>
        <end position="136"/>
    </location>
</feature>
<feature type="compositionally biased region" description="Polar residues" evidence="1">
    <location>
        <begin position="47"/>
        <end position="58"/>
    </location>
</feature>
<dbReference type="Pfam" id="PF10469">
    <property type="entry name" value="AKAP7_NLS"/>
    <property type="match status" value="1"/>
</dbReference>
<evidence type="ECO:0000256" key="1">
    <source>
        <dbReference type="SAM" id="MobiDB-lite"/>
    </source>
</evidence>
<feature type="compositionally biased region" description="Polar residues" evidence="1">
    <location>
        <begin position="192"/>
        <end position="202"/>
    </location>
</feature>
<protein>
    <recommendedName>
        <fullName evidence="2">A-kinase anchor protein 7-like phosphoesterase domain-containing protein</fullName>
    </recommendedName>
</protein>
<organism evidence="3 4">
    <name type="scientific">Exophiala sideris</name>
    <dbReference type="NCBI Taxonomy" id="1016849"/>
    <lineage>
        <taxon>Eukaryota</taxon>
        <taxon>Fungi</taxon>
        <taxon>Dikarya</taxon>
        <taxon>Ascomycota</taxon>
        <taxon>Pezizomycotina</taxon>
        <taxon>Eurotiomycetes</taxon>
        <taxon>Chaetothyriomycetidae</taxon>
        <taxon>Chaetothyriales</taxon>
        <taxon>Herpotrichiellaceae</taxon>
        <taxon>Exophiala</taxon>
    </lineage>
</organism>
<gene>
    <name evidence="3" type="ORF">LTR69_007046</name>
</gene>
<dbReference type="EMBL" id="JAVRRF010000015">
    <property type="protein sequence ID" value="KAK5058049.1"/>
    <property type="molecule type" value="Genomic_DNA"/>
</dbReference>
<dbReference type="InterPro" id="IPR009210">
    <property type="entry name" value="ASCC1"/>
</dbReference>
<sequence length="379" mass="41803">MVGNAKASRPTHFICFPLVTESSIPQLADSLAYFRSVTVPSEESEGRPSTESIATNDNPDGKLRLIPAGAHRPPGTFHLTLGMMDLTRPRDMERALEILQDIDYPELQHEAEHRRDEVRKRRGKKPHLTDGSHPEQGKGAQEGAQDRIEAEADTDRPSSDAQRQSRSQSTSEILAAPLESLCRTISPPPPKNSSTGDVSSAPTFRDISQHYSPTSISVTLSGLGTFPKPSGSRVFYADPHDSTSRLQTFGELIQLRFKDAGLVTETRPLVLHATVANLIYAKQWNKRRRKGSKCPLSVDARDLLKYFNDGRAARDRAEAGSESKSKHGTEAGTGPASEYLWAKDIVIDRVRICKMGAEKSEDKALELEYVPIAEKMFAS</sequence>
<dbReference type="InterPro" id="IPR009097">
    <property type="entry name" value="Cyclic_Pdiesterase"/>
</dbReference>
<dbReference type="Proteomes" id="UP001345691">
    <property type="component" value="Unassembled WGS sequence"/>
</dbReference>
<dbReference type="InterPro" id="IPR019510">
    <property type="entry name" value="AKAP7-like_phosphoesterase"/>
</dbReference>
<evidence type="ECO:0000313" key="4">
    <source>
        <dbReference type="Proteomes" id="UP001345691"/>
    </source>
</evidence>
<dbReference type="PANTHER" id="PTHR13360">
    <property type="entry name" value="ACTIVATING SIGNAL COINTEGRATOR 1 COMPLEX SUBUNIT 1"/>
    <property type="match status" value="1"/>
</dbReference>
<dbReference type="PANTHER" id="PTHR13360:SF1">
    <property type="entry name" value="ACTIVATING SIGNAL COINTEGRATOR 1 COMPLEX SUBUNIT 1"/>
    <property type="match status" value="1"/>
</dbReference>
<proteinExistence type="predicted"/>
<keyword evidence="4" id="KW-1185">Reference proteome</keyword>
<feature type="compositionally biased region" description="Low complexity" evidence="1">
    <location>
        <begin position="159"/>
        <end position="171"/>
    </location>
</feature>
<dbReference type="SUPFAM" id="SSF55144">
    <property type="entry name" value="LigT-like"/>
    <property type="match status" value="1"/>
</dbReference>